<dbReference type="Proteomes" id="UP000775877">
    <property type="component" value="Unassembled WGS sequence"/>
</dbReference>
<reference evidence="1" key="2">
    <citation type="journal article" date="2021" name="Microbiome">
        <title>Successional dynamics and alternative stable states in a saline activated sludge microbial community over 9 years.</title>
        <authorList>
            <person name="Wang Y."/>
            <person name="Ye J."/>
            <person name="Ju F."/>
            <person name="Liu L."/>
            <person name="Boyd J.A."/>
            <person name="Deng Y."/>
            <person name="Parks D.H."/>
            <person name="Jiang X."/>
            <person name="Yin X."/>
            <person name="Woodcroft B.J."/>
            <person name="Tyson G.W."/>
            <person name="Hugenholtz P."/>
            <person name="Polz M.F."/>
            <person name="Zhang T."/>
        </authorList>
    </citation>
    <scope>NUCLEOTIDE SEQUENCE</scope>
    <source>
        <strain evidence="1">HKST-UBA13</strain>
    </source>
</reference>
<name>A0A955RHQ2_9BACT</name>
<evidence type="ECO:0000313" key="2">
    <source>
        <dbReference type="Proteomes" id="UP000775877"/>
    </source>
</evidence>
<protein>
    <submittedName>
        <fullName evidence="1">Uncharacterized protein</fullName>
    </submittedName>
</protein>
<organism evidence="1 2">
    <name type="scientific">Candidatus Dojkabacteria bacterium</name>
    <dbReference type="NCBI Taxonomy" id="2099670"/>
    <lineage>
        <taxon>Bacteria</taxon>
        <taxon>Candidatus Dojkabacteria</taxon>
    </lineage>
</organism>
<dbReference type="EMBL" id="JAGQLJ010000140">
    <property type="protein sequence ID" value="MCA9381600.1"/>
    <property type="molecule type" value="Genomic_DNA"/>
</dbReference>
<accession>A0A955RHQ2</accession>
<dbReference type="AlphaFoldDB" id="A0A955RHQ2"/>
<evidence type="ECO:0000313" key="1">
    <source>
        <dbReference type="EMBL" id="MCA9381600.1"/>
    </source>
</evidence>
<reference evidence="1" key="1">
    <citation type="submission" date="2020-04" db="EMBL/GenBank/DDBJ databases">
        <authorList>
            <person name="Zhang T."/>
        </authorList>
    </citation>
    <scope>NUCLEOTIDE SEQUENCE</scope>
    <source>
        <strain evidence="1">HKST-UBA13</strain>
    </source>
</reference>
<gene>
    <name evidence="1" type="ORF">KC678_05010</name>
</gene>
<proteinExistence type="predicted"/>
<comment type="caution">
    <text evidence="1">The sequence shown here is derived from an EMBL/GenBank/DDBJ whole genome shotgun (WGS) entry which is preliminary data.</text>
</comment>
<sequence>METVSENVLQIENNGSPKITTLADLYAMRGDSYEAYDNTTSRQDSFDEKSLIRGDIDAQKRITGGKFIASNVLSPVEGNIVEYSVKPVPSSFVLRRIITKHFPTSTIVDARHTVLHTQRKLASFVDLNFKEGAVTYPVRVKWTDVDGLNVSIRNGKGGKNQERIESKIAASIQSEYES</sequence>